<dbReference type="Pfam" id="PF09339">
    <property type="entry name" value="HTH_IclR"/>
    <property type="match status" value="1"/>
</dbReference>
<dbReference type="Proteomes" id="UP000183275">
    <property type="component" value="Unassembled WGS sequence"/>
</dbReference>
<dbReference type="Gene3D" id="3.30.450.40">
    <property type="match status" value="1"/>
</dbReference>
<keyword evidence="7" id="KW-1185">Reference proteome</keyword>
<gene>
    <name evidence="6" type="ORF">SAMN05216285_3922</name>
</gene>
<keyword evidence="2" id="KW-0238">DNA-binding</keyword>
<dbReference type="eggNOG" id="arCOG02798">
    <property type="taxonomic scope" value="Archaea"/>
</dbReference>
<keyword evidence="1" id="KW-0805">Transcription regulation</keyword>
<organism evidence="6 7">
    <name type="scientific">Natrinema salifodinae</name>
    <dbReference type="NCBI Taxonomy" id="1202768"/>
    <lineage>
        <taxon>Archaea</taxon>
        <taxon>Methanobacteriati</taxon>
        <taxon>Methanobacteriota</taxon>
        <taxon>Stenosarchaea group</taxon>
        <taxon>Halobacteria</taxon>
        <taxon>Halobacteriales</taxon>
        <taxon>Natrialbaceae</taxon>
        <taxon>Natrinema</taxon>
    </lineage>
</organism>
<evidence type="ECO:0000313" key="6">
    <source>
        <dbReference type="EMBL" id="SEW30913.1"/>
    </source>
</evidence>
<feature type="domain" description="IclR-ED" evidence="5">
    <location>
        <begin position="75"/>
        <end position="259"/>
    </location>
</feature>
<dbReference type="Gene3D" id="1.10.10.10">
    <property type="entry name" value="Winged helix-like DNA-binding domain superfamily/Winged helix DNA-binding domain"/>
    <property type="match status" value="1"/>
</dbReference>
<protein>
    <submittedName>
        <fullName evidence="6">Transcriptional regulator, IclR family</fullName>
    </submittedName>
</protein>
<feature type="domain" description="HTH iclR-type" evidence="4">
    <location>
        <begin position="15"/>
        <end position="74"/>
    </location>
</feature>
<dbReference type="PANTHER" id="PTHR30136">
    <property type="entry name" value="HELIX-TURN-HELIX TRANSCRIPTIONAL REGULATOR, ICLR FAMILY"/>
    <property type="match status" value="1"/>
</dbReference>
<dbReference type="InterPro" id="IPR011991">
    <property type="entry name" value="ArsR-like_HTH"/>
</dbReference>
<reference evidence="7" key="1">
    <citation type="submission" date="2016-10" db="EMBL/GenBank/DDBJ databases">
        <authorList>
            <person name="Varghese N."/>
        </authorList>
    </citation>
    <scope>NUCLEOTIDE SEQUENCE [LARGE SCALE GENOMIC DNA]</scope>
    <source>
        <strain evidence="7">CGMCC 1.12284</strain>
    </source>
</reference>
<dbReference type="PROSITE" id="PS51078">
    <property type="entry name" value="ICLR_ED"/>
    <property type="match status" value="1"/>
</dbReference>
<evidence type="ECO:0000313" key="7">
    <source>
        <dbReference type="Proteomes" id="UP000183275"/>
    </source>
</evidence>
<dbReference type="AlphaFoldDB" id="A0A1I0QTH4"/>
<dbReference type="PROSITE" id="PS51077">
    <property type="entry name" value="HTH_ICLR"/>
    <property type="match status" value="1"/>
</dbReference>
<dbReference type="InterPro" id="IPR029016">
    <property type="entry name" value="GAF-like_dom_sf"/>
</dbReference>
<evidence type="ECO:0000256" key="2">
    <source>
        <dbReference type="ARBA" id="ARBA00023125"/>
    </source>
</evidence>
<dbReference type="InterPro" id="IPR050707">
    <property type="entry name" value="HTH_MetabolicPath_Reg"/>
</dbReference>
<evidence type="ECO:0000259" key="4">
    <source>
        <dbReference type="PROSITE" id="PS51077"/>
    </source>
</evidence>
<dbReference type="CDD" id="cd00090">
    <property type="entry name" value="HTH_ARSR"/>
    <property type="match status" value="1"/>
</dbReference>
<dbReference type="SUPFAM" id="SSF55781">
    <property type="entry name" value="GAF domain-like"/>
    <property type="match status" value="1"/>
</dbReference>
<dbReference type="Pfam" id="PF01614">
    <property type="entry name" value="IclR_C"/>
    <property type="match status" value="1"/>
</dbReference>
<evidence type="ECO:0000259" key="5">
    <source>
        <dbReference type="PROSITE" id="PS51078"/>
    </source>
</evidence>
<accession>A0A1I0QTH4</accession>
<dbReference type="InterPro" id="IPR005471">
    <property type="entry name" value="Tscrpt_reg_IclR_N"/>
</dbReference>
<dbReference type="GO" id="GO:0045892">
    <property type="term" value="P:negative regulation of DNA-templated transcription"/>
    <property type="evidence" value="ECO:0007669"/>
    <property type="project" value="TreeGrafter"/>
</dbReference>
<dbReference type="SUPFAM" id="SSF46785">
    <property type="entry name" value="Winged helix' DNA-binding domain"/>
    <property type="match status" value="1"/>
</dbReference>
<dbReference type="EMBL" id="FOIS01000005">
    <property type="protein sequence ID" value="SEW30913.1"/>
    <property type="molecule type" value="Genomic_DNA"/>
</dbReference>
<dbReference type="InterPro" id="IPR036390">
    <property type="entry name" value="WH_DNA-bd_sf"/>
</dbReference>
<dbReference type="GO" id="GO:0003700">
    <property type="term" value="F:DNA-binding transcription factor activity"/>
    <property type="evidence" value="ECO:0007669"/>
    <property type="project" value="TreeGrafter"/>
</dbReference>
<evidence type="ECO:0000256" key="1">
    <source>
        <dbReference type="ARBA" id="ARBA00023015"/>
    </source>
</evidence>
<keyword evidence="3" id="KW-0804">Transcription</keyword>
<dbReference type="GO" id="GO:0003677">
    <property type="term" value="F:DNA binding"/>
    <property type="evidence" value="ECO:0007669"/>
    <property type="project" value="UniProtKB-KW"/>
</dbReference>
<dbReference type="PANTHER" id="PTHR30136:SF35">
    <property type="entry name" value="HTH-TYPE TRANSCRIPTIONAL REGULATOR RV1719"/>
    <property type="match status" value="1"/>
</dbReference>
<dbReference type="InterPro" id="IPR014757">
    <property type="entry name" value="Tscrpt_reg_IclR_C"/>
</dbReference>
<proteinExistence type="predicted"/>
<sequence length="260" mass="29351">MLISLMAETTKPRTIQAVGITLEIIDYLHEHERARVTEIANELGRSKGTVHCHLATLLEDEHVIKDDEEYRLGLRYLELGERVKDRLGIYDVVTDELDDLAATCDELVQFATEEHGRAVYLYKQGGDRAVQTASTVGKREYLHCISLGKAILAHYPRDRIEEIVDRHGLPAYTAQTITTRDDLFDDLETIRERGYAFDDEEKIEGLRCVAAPVMAGEDEVLGAVSISGPSRRMTGDRYREELPDMVTRSANVIEINAKFS</sequence>
<evidence type="ECO:0000256" key="3">
    <source>
        <dbReference type="ARBA" id="ARBA00023163"/>
    </source>
</evidence>
<dbReference type="SMART" id="SM00346">
    <property type="entry name" value="HTH_ICLR"/>
    <property type="match status" value="1"/>
</dbReference>
<dbReference type="InterPro" id="IPR036388">
    <property type="entry name" value="WH-like_DNA-bd_sf"/>
</dbReference>
<name>A0A1I0QTH4_9EURY</name>